<evidence type="ECO:0000256" key="1">
    <source>
        <dbReference type="ARBA" id="ARBA00005417"/>
    </source>
</evidence>
<dbReference type="RefSeq" id="WP_094838998.1">
    <property type="nucleotide sequence ID" value="NZ_NEVQ01000022.1"/>
</dbReference>
<dbReference type="SUPFAM" id="SSF52540">
    <property type="entry name" value="P-loop containing nucleoside triphosphate hydrolases"/>
    <property type="match status" value="1"/>
</dbReference>
<evidence type="ECO:0000259" key="6">
    <source>
        <dbReference type="PROSITE" id="PS50893"/>
    </source>
</evidence>
<dbReference type="PANTHER" id="PTHR42788:SF13">
    <property type="entry name" value="ALIPHATIC SULFONATES IMPORT ATP-BINDING PROTEIN SSUB"/>
    <property type="match status" value="1"/>
</dbReference>
<evidence type="ECO:0000256" key="3">
    <source>
        <dbReference type="ARBA" id="ARBA00022475"/>
    </source>
</evidence>
<dbReference type="PROSITE" id="PS00211">
    <property type="entry name" value="ABC_TRANSPORTER_1"/>
    <property type="match status" value="1"/>
</dbReference>
<dbReference type="InterPro" id="IPR017871">
    <property type="entry name" value="ABC_transporter-like_CS"/>
</dbReference>
<sequence length="263" mass="29232">MSAQPDIVLAGNAARSAAPIVLQATQLNKFYGSLQALRDVSFDVRRGEVVALLGASGCGKSTLLNIVAGLDSFDRGDLDIEGQPAAQFKQWHKLAYMFQEDRLLPWRTVRDNVEFGLEAQSLSRHERHERAEQALRTVGLAEFAQSWPHQLSGGMRSRVALARSLVVQPSILLMDEPFSKLDPHTRSQMHQELLRIQADSGATILFVTHDVEEAVVLADRIVLLEPRPGRVKQIVDVPLARPRLPTDPDTAELTRQLRLKVTP</sequence>
<accession>A0A261TMH4</accession>
<organism evidence="7 8">
    <name type="scientific">Bordetella genomosp. 4</name>
    <dbReference type="NCBI Taxonomy" id="463044"/>
    <lineage>
        <taxon>Bacteria</taxon>
        <taxon>Pseudomonadati</taxon>
        <taxon>Pseudomonadota</taxon>
        <taxon>Betaproteobacteria</taxon>
        <taxon>Burkholderiales</taxon>
        <taxon>Alcaligenaceae</taxon>
        <taxon>Bordetella</taxon>
    </lineage>
</organism>
<keyword evidence="2" id="KW-0813">Transport</keyword>
<comment type="similarity">
    <text evidence="1">Belongs to the ABC transporter superfamily.</text>
</comment>
<dbReference type="CDD" id="cd03293">
    <property type="entry name" value="ABC_NrtD_SsuB_transporters"/>
    <property type="match status" value="1"/>
</dbReference>
<dbReference type="Proteomes" id="UP000216885">
    <property type="component" value="Unassembled WGS sequence"/>
</dbReference>
<dbReference type="EMBL" id="NEVQ01000022">
    <property type="protein sequence ID" value="OZI50491.1"/>
    <property type="molecule type" value="Genomic_DNA"/>
</dbReference>
<gene>
    <name evidence="7" type="ORF">CAL20_21780</name>
</gene>
<keyword evidence="4" id="KW-0547">Nucleotide-binding</keyword>
<protein>
    <submittedName>
        <fullName evidence="7">Nitrate/sulfonate/bicarbonate ABC transporter ATP-binding protein</fullName>
    </submittedName>
</protein>
<keyword evidence="3" id="KW-1003">Cell membrane</keyword>
<dbReference type="GO" id="GO:0016887">
    <property type="term" value="F:ATP hydrolysis activity"/>
    <property type="evidence" value="ECO:0007669"/>
    <property type="project" value="InterPro"/>
</dbReference>
<dbReference type="Gene3D" id="3.40.50.300">
    <property type="entry name" value="P-loop containing nucleotide triphosphate hydrolases"/>
    <property type="match status" value="1"/>
</dbReference>
<dbReference type="InterPro" id="IPR003439">
    <property type="entry name" value="ABC_transporter-like_ATP-bd"/>
</dbReference>
<dbReference type="Pfam" id="PF00005">
    <property type="entry name" value="ABC_tran"/>
    <property type="match status" value="1"/>
</dbReference>
<reference evidence="7 8" key="1">
    <citation type="submission" date="2017-05" db="EMBL/GenBank/DDBJ databases">
        <title>Complete and WGS of Bordetella genogroups.</title>
        <authorList>
            <person name="Spilker T."/>
            <person name="LiPuma J."/>
        </authorList>
    </citation>
    <scope>NUCLEOTIDE SEQUENCE [LARGE SCALE GENOMIC DNA]</scope>
    <source>
        <strain evidence="7 8">AU9919</strain>
    </source>
</reference>
<evidence type="ECO:0000256" key="4">
    <source>
        <dbReference type="ARBA" id="ARBA00022741"/>
    </source>
</evidence>
<feature type="domain" description="ABC transporter" evidence="6">
    <location>
        <begin position="22"/>
        <end position="253"/>
    </location>
</feature>
<dbReference type="GO" id="GO:0005524">
    <property type="term" value="F:ATP binding"/>
    <property type="evidence" value="ECO:0007669"/>
    <property type="project" value="UniProtKB-KW"/>
</dbReference>
<dbReference type="InterPro" id="IPR050166">
    <property type="entry name" value="ABC_transporter_ATP-bind"/>
</dbReference>
<evidence type="ECO:0000256" key="5">
    <source>
        <dbReference type="ARBA" id="ARBA00022840"/>
    </source>
</evidence>
<dbReference type="PANTHER" id="PTHR42788">
    <property type="entry name" value="TAURINE IMPORT ATP-BINDING PROTEIN-RELATED"/>
    <property type="match status" value="1"/>
</dbReference>
<evidence type="ECO:0000313" key="8">
    <source>
        <dbReference type="Proteomes" id="UP000216885"/>
    </source>
</evidence>
<dbReference type="PROSITE" id="PS50893">
    <property type="entry name" value="ABC_TRANSPORTER_2"/>
    <property type="match status" value="1"/>
</dbReference>
<evidence type="ECO:0000313" key="7">
    <source>
        <dbReference type="EMBL" id="OZI50491.1"/>
    </source>
</evidence>
<keyword evidence="8" id="KW-1185">Reference proteome</keyword>
<dbReference type="AlphaFoldDB" id="A0A261TMH4"/>
<keyword evidence="5 7" id="KW-0067">ATP-binding</keyword>
<keyword evidence="3" id="KW-0472">Membrane</keyword>
<dbReference type="InterPro" id="IPR027417">
    <property type="entry name" value="P-loop_NTPase"/>
</dbReference>
<name>A0A261TMH4_9BORD</name>
<dbReference type="SMART" id="SM00382">
    <property type="entry name" value="AAA"/>
    <property type="match status" value="1"/>
</dbReference>
<evidence type="ECO:0000256" key="2">
    <source>
        <dbReference type="ARBA" id="ARBA00022448"/>
    </source>
</evidence>
<comment type="caution">
    <text evidence="7">The sequence shown here is derived from an EMBL/GenBank/DDBJ whole genome shotgun (WGS) entry which is preliminary data.</text>
</comment>
<proteinExistence type="inferred from homology"/>
<dbReference type="InterPro" id="IPR003593">
    <property type="entry name" value="AAA+_ATPase"/>
</dbReference>